<protein>
    <submittedName>
        <fullName evidence="1">Uncharacterized protein</fullName>
    </submittedName>
</protein>
<accession>A0ABW6JL59</accession>
<comment type="caution">
    <text evidence="1">The sequence shown here is derived from an EMBL/GenBank/DDBJ whole genome shotgun (WGS) entry which is preliminary data.</text>
</comment>
<evidence type="ECO:0000313" key="2">
    <source>
        <dbReference type="Proteomes" id="UP001600650"/>
    </source>
</evidence>
<dbReference type="Proteomes" id="UP001600650">
    <property type="component" value="Unassembled WGS sequence"/>
</dbReference>
<dbReference type="EMBL" id="JBHVBU010000081">
    <property type="protein sequence ID" value="MFE7966136.1"/>
    <property type="molecule type" value="Genomic_DNA"/>
</dbReference>
<evidence type="ECO:0000313" key="1">
    <source>
        <dbReference type="EMBL" id="MFE7966136.1"/>
    </source>
</evidence>
<keyword evidence="2" id="KW-1185">Reference proteome</keyword>
<gene>
    <name evidence="1" type="ORF">ACFU0X_24390</name>
</gene>
<dbReference type="RefSeq" id="WP_381727717.1">
    <property type="nucleotide sequence ID" value="NZ_JBHVBU010000081.1"/>
</dbReference>
<sequence length="117" mass="11657">MGLRNVTADVALASAARAAGTHVSGPVAAAGAAADVLLTVHCTAVSGTTPTLDASLEESADGNSWTAIPGSAITQLTAAGSRTVYAAVTKNYVRVTSTVAGTTPSVTYRAAVWIRPE</sequence>
<organism evidence="1 2">
    <name type="scientific">Streptomyces cellulosae</name>
    <dbReference type="NCBI Taxonomy" id="1968"/>
    <lineage>
        <taxon>Bacteria</taxon>
        <taxon>Bacillati</taxon>
        <taxon>Actinomycetota</taxon>
        <taxon>Actinomycetes</taxon>
        <taxon>Kitasatosporales</taxon>
        <taxon>Streptomycetaceae</taxon>
        <taxon>Streptomyces</taxon>
    </lineage>
</organism>
<name>A0ABW6JL59_STRCE</name>
<reference evidence="1 2" key="1">
    <citation type="submission" date="2024-09" db="EMBL/GenBank/DDBJ databases">
        <title>The Natural Products Discovery Center: Release of the First 8490 Sequenced Strains for Exploring Actinobacteria Biosynthetic Diversity.</title>
        <authorList>
            <person name="Kalkreuter E."/>
            <person name="Kautsar S.A."/>
            <person name="Yang D."/>
            <person name="Bader C.D."/>
            <person name="Teijaro C.N."/>
            <person name="Fluegel L."/>
            <person name="Davis C.M."/>
            <person name="Simpson J.R."/>
            <person name="Lauterbach L."/>
            <person name="Steele A.D."/>
            <person name="Gui C."/>
            <person name="Meng S."/>
            <person name="Li G."/>
            <person name="Viehrig K."/>
            <person name="Ye F."/>
            <person name="Su P."/>
            <person name="Kiefer A.F."/>
            <person name="Nichols A."/>
            <person name="Cepeda A.J."/>
            <person name="Yan W."/>
            <person name="Fan B."/>
            <person name="Jiang Y."/>
            <person name="Adhikari A."/>
            <person name="Zheng C.-J."/>
            <person name="Schuster L."/>
            <person name="Cowan T.M."/>
            <person name="Smanski M.J."/>
            <person name="Chevrette M.G."/>
            <person name="De Carvalho L.P.S."/>
            <person name="Shen B."/>
        </authorList>
    </citation>
    <scope>NUCLEOTIDE SEQUENCE [LARGE SCALE GENOMIC DNA]</scope>
    <source>
        <strain evidence="1 2">NPDC057399</strain>
    </source>
</reference>
<proteinExistence type="predicted"/>